<dbReference type="InterPro" id="IPR009012">
    <property type="entry name" value="GrpE_head"/>
</dbReference>
<comment type="function">
    <text evidence="7 10 11">Participates actively in the response to hyperosmotic and heat shock by preventing the aggregation of stress-denatured proteins, in association with DnaK and GrpE. It is the nucleotide exchange factor for DnaK and may function as a thermosensor. Unfolded proteins bind initially to DnaJ; upon interaction with the DnaJ-bound protein, DnaK hydrolyzes its bound ATP, resulting in the formation of a stable complex. GrpE releases ADP from DnaK; ATP binding to DnaK triggers the release of the substrate protein, thus completing the reaction cycle. Several rounds of ATP-dependent interactions between DnaJ, DnaK and GrpE are required for fully efficient folding.</text>
</comment>
<dbReference type="GO" id="GO:0006457">
    <property type="term" value="P:protein folding"/>
    <property type="evidence" value="ECO:0007669"/>
    <property type="project" value="InterPro"/>
</dbReference>
<keyword evidence="4 10" id="KW-0963">Cytoplasm</keyword>
<evidence type="ECO:0000313" key="15">
    <source>
        <dbReference type="Proteomes" id="UP000298484"/>
    </source>
</evidence>
<feature type="compositionally biased region" description="Acidic residues" evidence="13">
    <location>
        <begin position="19"/>
        <end position="40"/>
    </location>
</feature>
<comment type="caution">
    <text evidence="14">The sequence shown here is derived from an EMBL/GenBank/DDBJ whole genome shotgun (WGS) entry which is preliminary data.</text>
</comment>
<name>A0A4Y9ADU7_9BACI</name>
<dbReference type="SUPFAM" id="SSF58014">
    <property type="entry name" value="Coiled-coil domain of nucleotide exchange factor GrpE"/>
    <property type="match status" value="1"/>
</dbReference>
<dbReference type="RefSeq" id="WP_135108868.1">
    <property type="nucleotide sequence ID" value="NZ_SRHY01000003.1"/>
</dbReference>
<evidence type="ECO:0000256" key="10">
    <source>
        <dbReference type="HAMAP-Rule" id="MF_01151"/>
    </source>
</evidence>
<evidence type="ECO:0000256" key="6">
    <source>
        <dbReference type="ARBA" id="ARBA00023186"/>
    </source>
</evidence>
<evidence type="ECO:0000256" key="1">
    <source>
        <dbReference type="ARBA" id="ARBA00004496"/>
    </source>
</evidence>
<evidence type="ECO:0000256" key="8">
    <source>
        <dbReference type="ARBA" id="ARBA00072274"/>
    </source>
</evidence>
<dbReference type="CDD" id="cd00446">
    <property type="entry name" value="GrpE"/>
    <property type="match status" value="1"/>
</dbReference>
<evidence type="ECO:0000256" key="7">
    <source>
        <dbReference type="ARBA" id="ARBA00053401"/>
    </source>
</evidence>
<organism evidence="14 15">
    <name type="scientific">Lentibacillus salicampi</name>
    <dbReference type="NCBI Taxonomy" id="175306"/>
    <lineage>
        <taxon>Bacteria</taxon>
        <taxon>Bacillati</taxon>
        <taxon>Bacillota</taxon>
        <taxon>Bacilli</taxon>
        <taxon>Bacillales</taxon>
        <taxon>Bacillaceae</taxon>
        <taxon>Lentibacillus</taxon>
    </lineage>
</organism>
<reference evidence="14 15" key="1">
    <citation type="submission" date="2019-03" db="EMBL/GenBank/DDBJ databases">
        <title>Genome sequence of Lentibacillus salicampi ATCC BAA-719.</title>
        <authorList>
            <person name="Maclea K.S."/>
            <person name="Simoes Junior M."/>
        </authorList>
    </citation>
    <scope>NUCLEOTIDE SEQUENCE [LARGE SCALE GENOMIC DNA]</scope>
    <source>
        <strain evidence="14 15">ATCC BAA-719</strain>
    </source>
</reference>
<dbReference type="GO" id="GO:0051082">
    <property type="term" value="F:unfolded protein binding"/>
    <property type="evidence" value="ECO:0007669"/>
    <property type="project" value="TreeGrafter"/>
</dbReference>
<proteinExistence type="inferred from homology"/>
<dbReference type="Proteomes" id="UP000298484">
    <property type="component" value="Unassembled WGS sequence"/>
</dbReference>
<keyword evidence="15" id="KW-1185">Reference proteome</keyword>
<comment type="similarity">
    <text evidence="2 10 12">Belongs to the GrpE family.</text>
</comment>
<dbReference type="GO" id="GO:0051087">
    <property type="term" value="F:protein-folding chaperone binding"/>
    <property type="evidence" value="ECO:0007669"/>
    <property type="project" value="InterPro"/>
</dbReference>
<evidence type="ECO:0000256" key="9">
    <source>
        <dbReference type="ARBA" id="ARBA00076414"/>
    </source>
</evidence>
<evidence type="ECO:0000256" key="2">
    <source>
        <dbReference type="ARBA" id="ARBA00009054"/>
    </source>
</evidence>
<dbReference type="Gene3D" id="2.30.22.10">
    <property type="entry name" value="Head domain of nucleotide exchange factor GrpE"/>
    <property type="match status" value="1"/>
</dbReference>
<comment type="subcellular location">
    <subcellularLocation>
        <location evidence="1 10">Cytoplasm</location>
    </subcellularLocation>
</comment>
<dbReference type="PANTHER" id="PTHR21237">
    <property type="entry name" value="GRPE PROTEIN"/>
    <property type="match status" value="1"/>
</dbReference>
<dbReference type="NCBIfam" id="NF010738">
    <property type="entry name" value="PRK14140.1"/>
    <property type="match status" value="1"/>
</dbReference>
<dbReference type="HAMAP" id="MF_01151">
    <property type="entry name" value="GrpE"/>
    <property type="match status" value="1"/>
</dbReference>
<accession>A0A4Y9ADU7</accession>
<evidence type="ECO:0000256" key="11">
    <source>
        <dbReference type="RuleBase" id="RU000639"/>
    </source>
</evidence>
<dbReference type="FunFam" id="2.30.22.10:FF:000001">
    <property type="entry name" value="Protein GrpE"/>
    <property type="match status" value="1"/>
</dbReference>
<keyword evidence="6 10" id="KW-0143">Chaperone</keyword>
<evidence type="ECO:0000256" key="12">
    <source>
        <dbReference type="RuleBase" id="RU004478"/>
    </source>
</evidence>
<dbReference type="InterPro" id="IPR000740">
    <property type="entry name" value="GrpE"/>
</dbReference>
<gene>
    <name evidence="10 14" type="primary">grpE</name>
    <name evidence="14" type="ORF">E4U82_04440</name>
</gene>
<evidence type="ECO:0000313" key="14">
    <source>
        <dbReference type="EMBL" id="TFJ94068.1"/>
    </source>
</evidence>
<dbReference type="PANTHER" id="PTHR21237:SF23">
    <property type="entry name" value="GRPE PROTEIN HOMOLOG, MITOCHONDRIAL"/>
    <property type="match status" value="1"/>
</dbReference>
<dbReference type="GO" id="GO:0005737">
    <property type="term" value="C:cytoplasm"/>
    <property type="evidence" value="ECO:0007669"/>
    <property type="project" value="UniProtKB-SubCell"/>
</dbReference>
<dbReference type="GO" id="GO:0042803">
    <property type="term" value="F:protein homodimerization activity"/>
    <property type="evidence" value="ECO:0007669"/>
    <property type="project" value="InterPro"/>
</dbReference>
<evidence type="ECO:0000256" key="5">
    <source>
        <dbReference type="ARBA" id="ARBA00023016"/>
    </source>
</evidence>
<dbReference type="OrthoDB" id="9812586at2"/>
<evidence type="ECO:0000256" key="3">
    <source>
        <dbReference type="ARBA" id="ARBA00011738"/>
    </source>
</evidence>
<dbReference type="InterPro" id="IPR013805">
    <property type="entry name" value="GrpE_CC"/>
</dbReference>
<comment type="subunit">
    <text evidence="3 10">Homodimer.</text>
</comment>
<evidence type="ECO:0000256" key="4">
    <source>
        <dbReference type="ARBA" id="ARBA00022490"/>
    </source>
</evidence>
<dbReference type="Pfam" id="PF01025">
    <property type="entry name" value="GrpE"/>
    <property type="match status" value="1"/>
</dbReference>
<dbReference type="AlphaFoldDB" id="A0A4Y9ADU7"/>
<feature type="region of interest" description="Disordered" evidence="13">
    <location>
        <begin position="1"/>
        <end position="65"/>
    </location>
</feature>
<dbReference type="EMBL" id="SRHY01000003">
    <property type="protein sequence ID" value="TFJ94068.1"/>
    <property type="molecule type" value="Genomic_DNA"/>
</dbReference>
<dbReference type="GO" id="GO:0000774">
    <property type="term" value="F:adenyl-nucleotide exchange factor activity"/>
    <property type="evidence" value="ECO:0007669"/>
    <property type="project" value="InterPro"/>
</dbReference>
<sequence length="198" mass="22831">MAEQNQEKANQYDSKDEERNEQEEVITEVIDADDQNEPEQADSTAETDPLQAELSELKEENDNLNQRLLRVQAEFDNFKKRSQKEKEADRKYKAENLVTELLPAIDNFERAMQVEVTDETKGFVDGVSMVYNQIKDALKSQGVEEIESVGKPFDPNIHHAVMQEEDENAEPDTVIEELQKGYMLKDRILRPAMVKVNK</sequence>
<dbReference type="Gene3D" id="3.90.20.20">
    <property type="match status" value="1"/>
</dbReference>
<evidence type="ECO:0000256" key="13">
    <source>
        <dbReference type="SAM" id="MobiDB-lite"/>
    </source>
</evidence>
<dbReference type="PRINTS" id="PR00773">
    <property type="entry name" value="GRPEPROTEIN"/>
</dbReference>
<dbReference type="SUPFAM" id="SSF51064">
    <property type="entry name" value="Head domain of nucleotide exchange factor GrpE"/>
    <property type="match status" value="1"/>
</dbReference>
<protein>
    <recommendedName>
        <fullName evidence="8 10">Protein GrpE</fullName>
    </recommendedName>
    <alternativeName>
        <fullName evidence="9 10">HSP-70 cofactor</fullName>
    </alternativeName>
</protein>
<dbReference type="PROSITE" id="PS01071">
    <property type="entry name" value="GRPE"/>
    <property type="match status" value="1"/>
</dbReference>
<keyword evidence="5 10" id="KW-0346">Stress response</keyword>